<reference evidence="20 21" key="1">
    <citation type="journal article" date="2014" name="Int. J. Syst. Evol. Microbiol.">
        <title>Complete genome sequence of Corynebacterium casei LMG S-19264T (=DSM 44701T), isolated from a smear-ripened cheese.</title>
        <authorList>
            <consortium name="US DOE Joint Genome Institute (JGI-PGF)"/>
            <person name="Walter F."/>
            <person name="Albersmeier A."/>
            <person name="Kalinowski J."/>
            <person name="Ruckert C."/>
        </authorList>
    </citation>
    <scope>NUCLEOTIDE SEQUENCE [LARGE SCALE GENOMIC DNA]</scope>
    <source>
        <strain evidence="20 21">NBRC 110095</strain>
    </source>
</reference>
<dbReference type="Pfam" id="PF00570">
    <property type="entry name" value="HRDC"/>
    <property type="match status" value="1"/>
</dbReference>
<dbReference type="PROSITE" id="PS50967">
    <property type="entry name" value="HRDC"/>
    <property type="match status" value="1"/>
</dbReference>
<evidence type="ECO:0000256" key="8">
    <source>
        <dbReference type="ARBA" id="ARBA00022806"/>
    </source>
</evidence>
<dbReference type="InterPro" id="IPR011545">
    <property type="entry name" value="DEAD/DEAH_box_helicase_dom"/>
</dbReference>
<feature type="domain" description="HRDC" evidence="17">
    <location>
        <begin position="522"/>
        <end position="599"/>
    </location>
</feature>
<dbReference type="GO" id="GO:0005737">
    <property type="term" value="C:cytoplasm"/>
    <property type="evidence" value="ECO:0007669"/>
    <property type="project" value="TreeGrafter"/>
</dbReference>
<dbReference type="Proteomes" id="UP001156870">
    <property type="component" value="Unassembled WGS sequence"/>
</dbReference>
<dbReference type="AlphaFoldDB" id="A0AA37WNF7"/>
<dbReference type="GO" id="GO:0006281">
    <property type="term" value="P:DNA repair"/>
    <property type="evidence" value="ECO:0007669"/>
    <property type="project" value="UniProtKB-KW"/>
</dbReference>
<evidence type="ECO:0000256" key="6">
    <source>
        <dbReference type="ARBA" id="ARBA00022763"/>
    </source>
</evidence>
<keyword evidence="11" id="KW-0238">DNA-binding</keyword>
<feature type="domain" description="Helicase ATP-binding" evidence="18">
    <location>
        <begin position="26"/>
        <end position="194"/>
    </location>
</feature>
<name>A0AA37WNF7_9GAMM</name>
<dbReference type="Gene3D" id="1.10.150.80">
    <property type="entry name" value="HRDC domain"/>
    <property type="match status" value="1"/>
</dbReference>
<dbReference type="GO" id="GO:0030894">
    <property type="term" value="C:replisome"/>
    <property type="evidence" value="ECO:0007669"/>
    <property type="project" value="TreeGrafter"/>
</dbReference>
<evidence type="ECO:0000259" key="17">
    <source>
        <dbReference type="PROSITE" id="PS50967"/>
    </source>
</evidence>
<keyword evidence="8 20" id="KW-0347">Helicase</keyword>
<dbReference type="SUPFAM" id="SSF52540">
    <property type="entry name" value="P-loop containing nucleoside triphosphate hydrolases"/>
    <property type="match status" value="2"/>
</dbReference>
<dbReference type="InterPro" id="IPR001650">
    <property type="entry name" value="Helicase_C-like"/>
</dbReference>
<dbReference type="SUPFAM" id="SSF47819">
    <property type="entry name" value="HRDC-like"/>
    <property type="match status" value="1"/>
</dbReference>
<dbReference type="PROSITE" id="PS51194">
    <property type="entry name" value="HELICASE_CTER"/>
    <property type="match status" value="1"/>
</dbReference>
<dbReference type="PANTHER" id="PTHR13710:SF105">
    <property type="entry name" value="ATP-DEPENDENT DNA HELICASE Q1"/>
    <property type="match status" value="1"/>
</dbReference>
<keyword evidence="21" id="KW-1185">Reference proteome</keyword>
<evidence type="ECO:0000256" key="12">
    <source>
        <dbReference type="ARBA" id="ARBA00023172"/>
    </source>
</evidence>
<dbReference type="CDD" id="cd17920">
    <property type="entry name" value="DEXHc_RecQ"/>
    <property type="match status" value="1"/>
</dbReference>
<evidence type="ECO:0000256" key="10">
    <source>
        <dbReference type="ARBA" id="ARBA00022840"/>
    </source>
</evidence>
<dbReference type="InterPro" id="IPR032284">
    <property type="entry name" value="RecQ_Zn-bd"/>
</dbReference>
<dbReference type="GO" id="GO:0009378">
    <property type="term" value="F:four-way junction helicase activity"/>
    <property type="evidence" value="ECO:0007669"/>
    <property type="project" value="TreeGrafter"/>
</dbReference>
<protein>
    <recommendedName>
        <fullName evidence="16">DNA helicase RecQ</fullName>
        <ecNumber evidence="16">5.6.2.4</ecNumber>
    </recommendedName>
</protein>
<keyword evidence="13" id="KW-0234">DNA repair</keyword>
<evidence type="ECO:0000256" key="13">
    <source>
        <dbReference type="ARBA" id="ARBA00023204"/>
    </source>
</evidence>
<dbReference type="PROSITE" id="PS51192">
    <property type="entry name" value="HELICASE_ATP_BIND_1"/>
    <property type="match status" value="1"/>
</dbReference>
<dbReference type="SMART" id="SM00490">
    <property type="entry name" value="HELICc"/>
    <property type="match status" value="1"/>
</dbReference>
<keyword evidence="5" id="KW-0547">Nucleotide-binding</keyword>
<dbReference type="Pfam" id="PF16124">
    <property type="entry name" value="RecQ_Zn_bind"/>
    <property type="match status" value="1"/>
</dbReference>
<dbReference type="InterPro" id="IPR006293">
    <property type="entry name" value="DNA_helicase_ATP-dep_RecQ_bac"/>
</dbReference>
<dbReference type="SMART" id="SM00956">
    <property type="entry name" value="RQC"/>
    <property type="match status" value="1"/>
</dbReference>
<dbReference type="CDD" id="cd18794">
    <property type="entry name" value="SF2_C_RecQ"/>
    <property type="match status" value="1"/>
</dbReference>
<keyword evidence="6" id="KW-0227">DNA damage</keyword>
<keyword evidence="10" id="KW-0067">ATP-binding</keyword>
<dbReference type="SMART" id="SM00341">
    <property type="entry name" value="HRDC"/>
    <property type="match status" value="1"/>
</dbReference>
<keyword evidence="7" id="KW-0378">Hydrolase</keyword>
<evidence type="ECO:0000259" key="19">
    <source>
        <dbReference type="PROSITE" id="PS51194"/>
    </source>
</evidence>
<keyword evidence="14" id="KW-0413">Isomerase</keyword>
<keyword evidence="9" id="KW-0862">Zinc</keyword>
<evidence type="ECO:0000256" key="5">
    <source>
        <dbReference type="ARBA" id="ARBA00022741"/>
    </source>
</evidence>
<sequence>MIEHALHLLQHTYGYSHFRGQQQDIIDNALHGNDSLVLMPTGGGKSLCYQIPALVRPGLGIVVSPLIALMQDQVSALRQLGIAGAFLNSTLSAEEKRHLAQDLYQGNVDILYIAPERLVQPHTLQWLQQFPISLIAIDEAHCVAQWGHDFRADYLELHQLSTAFPGVPLMALTATATETTQQEIAQRLALRQPSVFLSSFDRPNIHYSVQPKNDARKQLIKFLAQHKKESGIVYCLSRKKVESTAKWLSEKGVKALPYHAGLPVNLRAHHLERFLKEDAIVMVATIAFGMGIDKPDVRFVCHLDLPKSMEAYYQETGRAGRDGEPAHAWMVYGLNDVVQLKQMVEQSEANEQHKQNERIKLDALLGWCEVTHCRRSALLAYFGETLPKACGNCDTCSTPPPTWDATVAAQKLLSCIYRTGQRFGSTYVIDVLRGKTSERTESLKHHELSTFGIGKDLNENQWRSILRQLMVLGYVSADAERYGALVLQEKARPLLRGMETLSLRQDLEEKLTKAASGTARVSWSDRQLWEALRTERKRLAQEHEVPPYQIFHDAVLMQMMENRPQSKIDMLQISGIGDKKYERYGEAFLGVVRQFAVSP</sequence>
<dbReference type="InterPro" id="IPR014001">
    <property type="entry name" value="Helicase_ATP-bd"/>
</dbReference>
<dbReference type="GO" id="GO:0005524">
    <property type="term" value="F:ATP binding"/>
    <property type="evidence" value="ECO:0007669"/>
    <property type="project" value="UniProtKB-KW"/>
</dbReference>
<dbReference type="Gene3D" id="1.10.10.10">
    <property type="entry name" value="Winged helix-like DNA-binding domain superfamily/Winged helix DNA-binding domain"/>
    <property type="match status" value="1"/>
</dbReference>
<dbReference type="Pfam" id="PF00270">
    <property type="entry name" value="DEAD"/>
    <property type="match status" value="1"/>
</dbReference>
<evidence type="ECO:0000256" key="14">
    <source>
        <dbReference type="ARBA" id="ARBA00023235"/>
    </source>
</evidence>
<dbReference type="EC" id="5.6.2.4" evidence="16"/>
<dbReference type="InterPro" id="IPR027417">
    <property type="entry name" value="P-loop_NTPase"/>
</dbReference>
<dbReference type="GO" id="GO:0006310">
    <property type="term" value="P:DNA recombination"/>
    <property type="evidence" value="ECO:0007669"/>
    <property type="project" value="UniProtKB-UniRule"/>
</dbReference>
<dbReference type="NCBIfam" id="TIGR01389">
    <property type="entry name" value="recQ"/>
    <property type="match status" value="1"/>
</dbReference>
<evidence type="ECO:0000256" key="4">
    <source>
        <dbReference type="ARBA" id="ARBA00022723"/>
    </source>
</evidence>
<dbReference type="InterPro" id="IPR018982">
    <property type="entry name" value="RQC_domain"/>
</dbReference>
<evidence type="ECO:0000256" key="9">
    <source>
        <dbReference type="ARBA" id="ARBA00022833"/>
    </source>
</evidence>
<evidence type="ECO:0000256" key="11">
    <source>
        <dbReference type="ARBA" id="ARBA00023125"/>
    </source>
</evidence>
<dbReference type="GO" id="GO:0016787">
    <property type="term" value="F:hydrolase activity"/>
    <property type="evidence" value="ECO:0007669"/>
    <property type="project" value="UniProtKB-KW"/>
</dbReference>
<dbReference type="GO" id="GO:0009432">
    <property type="term" value="P:SOS response"/>
    <property type="evidence" value="ECO:0007669"/>
    <property type="project" value="UniProtKB-UniRule"/>
</dbReference>
<evidence type="ECO:0000256" key="15">
    <source>
        <dbReference type="ARBA" id="ARBA00034617"/>
    </source>
</evidence>
<dbReference type="GO" id="GO:0043590">
    <property type="term" value="C:bacterial nucleoid"/>
    <property type="evidence" value="ECO:0007669"/>
    <property type="project" value="TreeGrafter"/>
</dbReference>
<dbReference type="FunFam" id="1.10.10.10:FF:000175">
    <property type="entry name" value="ATP-dependent DNA helicase RecQ"/>
    <property type="match status" value="1"/>
</dbReference>
<dbReference type="InterPro" id="IPR002121">
    <property type="entry name" value="HRDC_dom"/>
</dbReference>
<evidence type="ECO:0000256" key="16">
    <source>
        <dbReference type="NCBIfam" id="TIGR01389"/>
    </source>
</evidence>
<dbReference type="FunFam" id="3.40.50.300:FF:000156">
    <property type="entry name" value="ATP-dependent DNA helicase recQ"/>
    <property type="match status" value="1"/>
</dbReference>
<evidence type="ECO:0000313" key="20">
    <source>
        <dbReference type="EMBL" id="GLS27410.1"/>
    </source>
</evidence>
<keyword evidence="4" id="KW-0479">Metal-binding</keyword>
<proteinExistence type="inferred from homology"/>
<feature type="domain" description="Helicase C-terminal" evidence="19">
    <location>
        <begin position="215"/>
        <end position="365"/>
    </location>
</feature>
<keyword evidence="12" id="KW-0233">DNA recombination</keyword>
<accession>A0AA37WNF7</accession>
<comment type="cofactor">
    <cofactor evidence="2">
        <name>Zn(2+)</name>
        <dbReference type="ChEBI" id="CHEBI:29105"/>
    </cofactor>
</comment>
<dbReference type="Gene3D" id="3.40.50.300">
    <property type="entry name" value="P-loop containing nucleotide triphosphate hydrolases"/>
    <property type="match status" value="2"/>
</dbReference>
<evidence type="ECO:0000256" key="2">
    <source>
        <dbReference type="ARBA" id="ARBA00001947"/>
    </source>
</evidence>
<dbReference type="FunFam" id="3.40.50.300:FF:000296">
    <property type="entry name" value="ATP-dependent DNA helicase RecQ"/>
    <property type="match status" value="1"/>
</dbReference>
<comment type="similarity">
    <text evidence="3">Belongs to the helicase family. RecQ subfamily.</text>
</comment>
<dbReference type="NCBIfam" id="TIGR00614">
    <property type="entry name" value="recQ_fam"/>
    <property type="match status" value="1"/>
</dbReference>
<comment type="cofactor">
    <cofactor evidence="1">
        <name>Mg(2+)</name>
        <dbReference type="ChEBI" id="CHEBI:18420"/>
    </cofactor>
</comment>
<evidence type="ECO:0000259" key="18">
    <source>
        <dbReference type="PROSITE" id="PS51192"/>
    </source>
</evidence>
<dbReference type="RefSeq" id="WP_232595523.1">
    <property type="nucleotide sequence ID" value="NZ_BSPD01000077.1"/>
</dbReference>
<gene>
    <name evidence="20" type="primary">recQ</name>
    <name evidence="20" type="ORF">GCM10007877_31290</name>
</gene>
<dbReference type="InterPro" id="IPR036388">
    <property type="entry name" value="WH-like_DNA-bd_sf"/>
</dbReference>
<comment type="caution">
    <text evidence="20">The sequence shown here is derived from an EMBL/GenBank/DDBJ whole genome shotgun (WGS) entry which is preliminary data.</text>
</comment>
<evidence type="ECO:0000256" key="7">
    <source>
        <dbReference type="ARBA" id="ARBA00022801"/>
    </source>
</evidence>
<evidence type="ECO:0000313" key="21">
    <source>
        <dbReference type="Proteomes" id="UP001156870"/>
    </source>
</evidence>
<dbReference type="GO" id="GO:0046872">
    <property type="term" value="F:metal ion binding"/>
    <property type="evidence" value="ECO:0007669"/>
    <property type="project" value="UniProtKB-KW"/>
</dbReference>
<dbReference type="InterPro" id="IPR004589">
    <property type="entry name" value="DNA_helicase_ATP-dep_RecQ"/>
</dbReference>
<dbReference type="PANTHER" id="PTHR13710">
    <property type="entry name" value="DNA HELICASE RECQ FAMILY MEMBER"/>
    <property type="match status" value="1"/>
</dbReference>
<evidence type="ECO:0000256" key="3">
    <source>
        <dbReference type="ARBA" id="ARBA00005446"/>
    </source>
</evidence>
<evidence type="ECO:0000256" key="1">
    <source>
        <dbReference type="ARBA" id="ARBA00001946"/>
    </source>
</evidence>
<dbReference type="EMBL" id="BSPD01000077">
    <property type="protein sequence ID" value="GLS27410.1"/>
    <property type="molecule type" value="Genomic_DNA"/>
</dbReference>
<dbReference type="GO" id="GO:0003677">
    <property type="term" value="F:DNA binding"/>
    <property type="evidence" value="ECO:0007669"/>
    <property type="project" value="UniProtKB-KW"/>
</dbReference>
<dbReference type="Pfam" id="PF00271">
    <property type="entry name" value="Helicase_C"/>
    <property type="match status" value="1"/>
</dbReference>
<dbReference type="InterPro" id="IPR044876">
    <property type="entry name" value="HRDC_dom_sf"/>
</dbReference>
<organism evidence="20 21">
    <name type="scientific">Marinibactrum halimedae</name>
    <dbReference type="NCBI Taxonomy" id="1444977"/>
    <lineage>
        <taxon>Bacteria</taxon>
        <taxon>Pseudomonadati</taxon>
        <taxon>Pseudomonadota</taxon>
        <taxon>Gammaproteobacteria</taxon>
        <taxon>Cellvibrionales</taxon>
        <taxon>Cellvibrionaceae</taxon>
        <taxon>Marinibactrum</taxon>
    </lineage>
</organism>
<dbReference type="Pfam" id="PF09382">
    <property type="entry name" value="RQC"/>
    <property type="match status" value="1"/>
</dbReference>
<dbReference type="GO" id="GO:0043138">
    <property type="term" value="F:3'-5' DNA helicase activity"/>
    <property type="evidence" value="ECO:0007669"/>
    <property type="project" value="UniProtKB-EC"/>
</dbReference>
<dbReference type="InterPro" id="IPR010997">
    <property type="entry name" value="HRDC-like_sf"/>
</dbReference>
<dbReference type="GO" id="GO:0006260">
    <property type="term" value="P:DNA replication"/>
    <property type="evidence" value="ECO:0007669"/>
    <property type="project" value="InterPro"/>
</dbReference>
<comment type="catalytic activity">
    <reaction evidence="15">
        <text>Couples ATP hydrolysis with the unwinding of duplex DNA by translocating in the 3'-5' direction.</text>
        <dbReference type="EC" id="5.6.2.4"/>
    </reaction>
</comment>
<dbReference type="SMART" id="SM00487">
    <property type="entry name" value="DEXDc"/>
    <property type="match status" value="1"/>
</dbReference>